<dbReference type="STRING" id="436010.A0A166AFH9"/>
<organism evidence="1">
    <name type="scientific">Athelia psychrophila</name>
    <dbReference type="NCBI Taxonomy" id="1759441"/>
    <lineage>
        <taxon>Eukaryota</taxon>
        <taxon>Fungi</taxon>
        <taxon>Dikarya</taxon>
        <taxon>Basidiomycota</taxon>
        <taxon>Agaricomycotina</taxon>
        <taxon>Agaricomycetes</taxon>
        <taxon>Agaricomycetidae</taxon>
        <taxon>Atheliales</taxon>
        <taxon>Atheliaceae</taxon>
        <taxon>Athelia</taxon>
    </lineage>
</organism>
<name>A0A166AFH9_9AGAM</name>
<accession>A0A166AFH9</accession>
<dbReference type="OrthoDB" id="265717at2759"/>
<dbReference type="EMBL" id="KV417661">
    <property type="protein sequence ID" value="KZP11553.1"/>
    <property type="molecule type" value="Genomic_DNA"/>
</dbReference>
<evidence type="ECO:0000313" key="1">
    <source>
        <dbReference type="EMBL" id="KZP11553.1"/>
    </source>
</evidence>
<proteinExistence type="predicted"/>
<sequence length="239" mass="27016">MAPLFLRNLRNHIAFPSFENLPDDSAPSPVYHTMVQINSRTGAFFPHVQWDLIAEIKDITDITRLRLSVKDAGEPQHNFYIHVHTDDHGKSLVSRCHKGHTVVIPHAERHRFLDGTVGVRLEQEDPVAVLPVRMKKLLSANDRFFAGESKDMCGGCRTAVASRFDMFGKEDAVQIRKNCRSNDCNVLRQVISSGTVIARHKVRFPRRVGGKARYLTLISAGTLGYYFWSRNPREPAGVL</sequence>
<protein>
    <submittedName>
        <fullName evidence="1">Uncharacterized protein</fullName>
    </submittedName>
</protein>
<reference evidence="1" key="1">
    <citation type="journal article" date="2016" name="Mol. Biol. Evol.">
        <title>Comparative Genomics of Early-Diverging Mushroom-Forming Fungi Provides Insights into the Origins of Lignocellulose Decay Capabilities.</title>
        <authorList>
            <person name="Nagy L.G."/>
            <person name="Riley R."/>
            <person name="Tritt A."/>
            <person name="Adam C."/>
            <person name="Daum C."/>
            <person name="Floudas D."/>
            <person name="Sun H."/>
            <person name="Yadav J.S."/>
            <person name="Pangilinan J."/>
            <person name="Larsson K.H."/>
            <person name="Matsuura K."/>
            <person name="Barry K."/>
            <person name="Labutti K."/>
            <person name="Kuo R."/>
            <person name="Ohm R.A."/>
            <person name="Bhattacharya S.S."/>
            <person name="Shirouzu T."/>
            <person name="Yoshinaga Y."/>
            <person name="Martin F.M."/>
            <person name="Grigoriev I.V."/>
            <person name="Hibbett D.S."/>
        </authorList>
    </citation>
    <scope>NUCLEOTIDE SEQUENCE [LARGE SCALE GENOMIC DNA]</scope>
    <source>
        <strain evidence="1">CBS 109695</strain>
    </source>
</reference>
<dbReference type="AlphaFoldDB" id="A0A166AFH9"/>
<gene>
    <name evidence="1" type="ORF">FIBSPDRAFT_871255</name>
</gene>